<dbReference type="Gene3D" id="3.40.50.300">
    <property type="entry name" value="P-loop containing nucleotide triphosphate hydrolases"/>
    <property type="match status" value="1"/>
</dbReference>
<protein>
    <recommendedName>
        <fullName evidence="3">KAP NTPase domain-containing protein</fullName>
    </recommendedName>
</protein>
<dbReference type="Proteomes" id="UP000267593">
    <property type="component" value="Unassembled WGS sequence"/>
</dbReference>
<keyword evidence="2" id="KW-0812">Transmembrane</keyword>
<comment type="caution">
    <text evidence="4">The sequence shown here is derived from an EMBL/GenBank/DDBJ whole genome shotgun (WGS) entry which is preliminary data.</text>
</comment>
<feature type="compositionally biased region" description="Basic and acidic residues" evidence="1">
    <location>
        <begin position="254"/>
        <end position="285"/>
    </location>
</feature>
<evidence type="ECO:0000313" key="4">
    <source>
        <dbReference type="EMBL" id="RSI69702.1"/>
    </source>
</evidence>
<feature type="transmembrane region" description="Helical" evidence="2">
    <location>
        <begin position="76"/>
        <end position="101"/>
    </location>
</feature>
<keyword evidence="2" id="KW-0472">Membrane</keyword>
<dbReference type="SUPFAM" id="SSF52540">
    <property type="entry name" value="P-loop containing nucleoside triphosphate hydrolases"/>
    <property type="match status" value="1"/>
</dbReference>
<accession>A0A3R9I2P9</accession>
<organism evidence="4 5">
    <name type="scientific">Streptococcus oralis</name>
    <dbReference type="NCBI Taxonomy" id="1303"/>
    <lineage>
        <taxon>Bacteria</taxon>
        <taxon>Bacillati</taxon>
        <taxon>Bacillota</taxon>
        <taxon>Bacilli</taxon>
        <taxon>Lactobacillales</taxon>
        <taxon>Streptococcaceae</taxon>
        <taxon>Streptococcus</taxon>
    </lineage>
</organism>
<evidence type="ECO:0000256" key="2">
    <source>
        <dbReference type="SAM" id="Phobius"/>
    </source>
</evidence>
<gene>
    <name evidence="4" type="ORF">D8863_01440</name>
</gene>
<evidence type="ECO:0000259" key="3">
    <source>
        <dbReference type="Pfam" id="PF07693"/>
    </source>
</evidence>
<dbReference type="InterPro" id="IPR011646">
    <property type="entry name" value="KAP_P-loop"/>
</dbReference>
<dbReference type="EMBL" id="RJNJ01000001">
    <property type="protein sequence ID" value="RSI69702.1"/>
    <property type="molecule type" value="Genomic_DNA"/>
</dbReference>
<evidence type="ECO:0000313" key="5">
    <source>
        <dbReference type="Proteomes" id="UP000267593"/>
    </source>
</evidence>
<dbReference type="AlphaFoldDB" id="A0A3R9I2P9"/>
<name>A0A3R9I2P9_STROR</name>
<keyword evidence="2" id="KW-1133">Transmembrane helix</keyword>
<proteinExistence type="predicted"/>
<reference evidence="4 5" key="1">
    <citation type="submission" date="2018-11" db="EMBL/GenBank/DDBJ databases">
        <title>Species Designations Belie Phenotypic and Genotypic Heterogeneity in Oral Streptococci.</title>
        <authorList>
            <person name="Velsko I."/>
        </authorList>
    </citation>
    <scope>NUCLEOTIDE SEQUENCE [LARGE SCALE GENOMIC DNA]</scope>
    <source>
        <strain evidence="4 5">BCC63</strain>
    </source>
</reference>
<evidence type="ECO:0000256" key="1">
    <source>
        <dbReference type="SAM" id="MobiDB-lite"/>
    </source>
</evidence>
<dbReference type="InterPro" id="IPR027417">
    <property type="entry name" value="P-loop_NTPase"/>
</dbReference>
<sequence length="588" mass="69768">MKNIMTRIFNFFLNFKPLKYLLKRPSWSSNVRVVEWYKIFIASIWVLYLALEIEQFKRFALPIYKFVSNYNFLKDIISILYANRVIILLALTIPTILFWFLDIIFKKISYKKLDPELFPEYDLGDYPFQTHLVEFLNSSDSIHNVFWLDGSWGSGKTFFIKTFFENQIYKKKEIYYISCFGIKTREQAEKILINEIEKQSILGNLDFIPLVGGVFKWFFKTVGTDLMKRDSIIIFDDFERVSYVAKSDNSSDAAKSDERLDEAKSDNPSDAAKSDERLDEAKSDNPSDYNDLLGYIDYLSENKKFKIIVILNSKEIESTKKYLIDNKFKLNHNRMVSTGEVIDNILKKSKLRDDDFGKMLSLIFKIYYVDIEERVVQDKNNNSKAKKPNLREFQKSLEELSNKTDNNEKADYIIKWMNGCEETESILVLFFESYKRFNWIDKYNKLFESEGYFHFEMLAKIVDFNIEDLIEISDDFSNIDKKSYNKKKAYLSQLLSCLWEIGLRDLFLSEETEDVFYRNGNHSGYDIEERLVEIYYDVLDNNIKDNYTINDREKLEAPEYQNFIKKYLPLESKGQITINHIPLYELIQ</sequence>
<dbReference type="RefSeq" id="WP_125440869.1">
    <property type="nucleotide sequence ID" value="NZ_RJNJ01000001.1"/>
</dbReference>
<feature type="domain" description="KAP NTPase" evidence="3">
    <location>
        <begin position="128"/>
        <end position="214"/>
    </location>
</feature>
<dbReference type="Pfam" id="PF07693">
    <property type="entry name" value="KAP_NTPase"/>
    <property type="match status" value="1"/>
</dbReference>
<feature type="region of interest" description="Disordered" evidence="1">
    <location>
        <begin position="253"/>
        <end position="285"/>
    </location>
</feature>